<evidence type="ECO:0000256" key="7">
    <source>
        <dbReference type="ARBA" id="ARBA00023235"/>
    </source>
</evidence>
<dbReference type="Proteomes" id="UP000694864">
    <property type="component" value="Chromosome 3"/>
</dbReference>
<evidence type="ECO:0000313" key="16">
    <source>
        <dbReference type="Proteomes" id="UP000694864"/>
    </source>
</evidence>
<evidence type="ECO:0000259" key="13">
    <source>
        <dbReference type="PROSITE" id="PS50967"/>
    </source>
</evidence>
<evidence type="ECO:0000259" key="12">
    <source>
        <dbReference type="PROSITE" id="PS50206"/>
    </source>
</evidence>
<dbReference type="Gene3D" id="3.40.50.300">
    <property type="entry name" value="P-loop containing nucleotide triphosphate hydrolases"/>
    <property type="match status" value="2"/>
</dbReference>
<keyword evidence="16" id="KW-1185">Reference proteome</keyword>
<dbReference type="GeneID" id="104769585"/>
<dbReference type="PROSITE" id="PS51194">
    <property type="entry name" value="HELICASE_CTER"/>
    <property type="match status" value="1"/>
</dbReference>
<protein>
    <recommendedName>
        <fullName evidence="10">ATP-dependent DNA helicase</fullName>
        <ecNumber evidence="10">5.6.2.4</ecNumber>
    </recommendedName>
</protein>
<evidence type="ECO:0000256" key="3">
    <source>
        <dbReference type="ARBA" id="ARBA00022801"/>
    </source>
</evidence>
<dbReference type="CDD" id="cd17920">
    <property type="entry name" value="DEXHc_RecQ"/>
    <property type="match status" value="1"/>
</dbReference>
<dbReference type="InterPro" id="IPR001763">
    <property type="entry name" value="Rhodanese-like_dom"/>
</dbReference>
<dbReference type="PANTHER" id="PTHR13710">
    <property type="entry name" value="DNA HELICASE RECQ FAMILY MEMBER"/>
    <property type="match status" value="1"/>
</dbReference>
<keyword evidence="3 10" id="KW-0378">Hydrolase</keyword>
<dbReference type="SUPFAM" id="SSF47819">
    <property type="entry name" value="HRDC-like"/>
    <property type="match status" value="1"/>
</dbReference>
<evidence type="ECO:0000256" key="9">
    <source>
        <dbReference type="ARBA" id="ARBA00034617"/>
    </source>
</evidence>
<dbReference type="Gene3D" id="1.10.150.80">
    <property type="entry name" value="HRDC domain"/>
    <property type="match status" value="1"/>
</dbReference>
<dbReference type="InterPro" id="IPR036388">
    <property type="entry name" value="WH-like_DNA-bd_sf"/>
</dbReference>
<dbReference type="InterPro" id="IPR011545">
    <property type="entry name" value="DEAD/DEAH_box_helicase_dom"/>
</dbReference>
<feature type="domain" description="HRDC" evidence="13">
    <location>
        <begin position="508"/>
        <end position="590"/>
    </location>
</feature>
<keyword evidence="6" id="KW-0238">DNA-binding</keyword>
<keyword evidence="8 10" id="KW-0539">Nucleus</keyword>
<evidence type="ECO:0000256" key="11">
    <source>
        <dbReference type="SAM" id="MobiDB-lite"/>
    </source>
</evidence>
<keyword evidence="4 10" id="KW-0347">Helicase</keyword>
<feature type="domain" description="Helicase C-terminal" evidence="15">
    <location>
        <begin position="152"/>
        <end position="297"/>
    </location>
</feature>
<dbReference type="RefSeq" id="XP_010492141.2">
    <property type="nucleotide sequence ID" value="XM_010493839.1"/>
</dbReference>
<evidence type="ECO:0000256" key="5">
    <source>
        <dbReference type="ARBA" id="ARBA00022840"/>
    </source>
</evidence>
<dbReference type="PROSITE" id="PS50967">
    <property type="entry name" value="HRDC"/>
    <property type="match status" value="1"/>
</dbReference>
<dbReference type="PROSITE" id="PS50206">
    <property type="entry name" value="RHODANESE_3"/>
    <property type="match status" value="1"/>
</dbReference>
<dbReference type="NCBIfam" id="TIGR00614">
    <property type="entry name" value="recQ_fam"/>
    <property type="match status" value="1"/>
</dbReference>
<evidence type="ECO:0000256" key="1">
    <source>
        <dbReference type="ARBA" id="ARBA00005446"/>
    </source>
</evidence>
<dbReference type="Pfam" id="PF16124">
    <property type="entry name" value="RecQ_Zn_bind"/>
    <property type="match status" value="1"/>
</dbReference>
<proteinExistence type="inferred from homology"/>
<feature type="region of interest" description="Disordered" evidence="11">
    <location>
        <begin position="591"/>
        <end position="637"/>
    </location>
</feature>
<comment type="catalytic activity">
    <reaction evidence="10">
        <text>ATP + H2O = ADP + phosphate + H(+)</text>
        <dbReference type="Rhea" id="RHEA:13065"/>
        <dbReference type="ChEBI" id="CHEBI:15377"/>
        <dbReference type="ChEBI" id="CHEBI:15378"/>
        <dbReference type="ChEBI" id="CHEBI:30616"/>
        <dbReference type="ChEBI" id="CHEBI:43474"/>
        <dbReference type="ChEBI" id="CHEBI:456216"/>
    </reaction>
</comment>
<dbReference type="Pfam" id="PF00270">
    <property type="entry name" value="DEAD"/>
    <property type="match status" value="1"/>
</dbReference>
<evidence type="ECO:0000259" key="15">
    <source>
        <dbReference type="PROSITE" id="PS51194"/>
    </source>
</evidence>
<evidence type="ECO:0000256" key="10">
    <source>
        <dbReference type="RuleBase" id="RU364117"/>
    </source>
</evidence>
<dbReference type="PANTHER" id="PTHR13710:SF148">
    <property type="entry name" value="ATP-DEPENDENT DNA HELICASE Q-LIKE 4A"/>
    <property type="match status" value="1"/>
</dbReference>
<keyword evidence="7" id="KW-0413">Isomerase</keyword>
<comment type="catalytic activity">
    <reaction evidence="9 10">
        <text>Couples ATP hydrolysis with the unwinding of duplex DNA by translocating in the 3'-5' direction.</text>
        <dbReference type="EC" id="5.6.2.4"/>
    </reaction>
</comment>
<evidence type="ECO:0000313" key="17">
    <source>
        <dbReference type="RefSeq" id="XP_010492141.2"/>
    </source>
</evidence>
<dbReference type="InterPro" id="IPR004589">
    <property type="entry name" value="DNA_helicase_ATP-dep_RecQ"/>
</dbReference>
<dbReference type="Pfam" id="PF00271">
    <property type="entry name" value="Helicase_C"/>
    <property type="match status" value="1"/>
</dbReference>
<dbReference type="CDD" id="cd18794">
    <property type="entry name" value="SF2_C_RecQ"/>
    <property type="match status" value="1"/>
</dbReference>
<comment type="subcellular location">
    <subcellularLocation>
        <location evidence="10">Nucleus</location>
    </subcellularLocation>
</comment>
<dbReference type="InterPro" id="IPR032284">
    <property type="entry name" value="RecQ_Zn-bd"/>
</dbReference>
<sequence length="681" mass="76647">MNLLQANIPAASLSAGMEWAEQLEIFQELKNEHSKYKLLYVTPEKVAKSDSLLRHLENLNSRGLLSRFVIDEAHCVSQWGHDFRPDYQSLGILKQKFPGIPVLALTATATASVKEDVVQALGLVNCVVFRQSFNRPNLWYSVVPKTKKCLEDIDKFIKENHFDECGIIYCLSRMDCEKVSEKLQEFGHKAAFYHGSMEPEERAFVQTQWSKDEINIICATVAFGMGINKPDVRFVIHHSLPKSIEGYHQECGRAGRDGQRSSCVLYYGYGDYIRVKHMISQGGVDQSPMATGYNRVASSGRILETNTENLLRMVSYCENEVDCRRFLQLVHFGEKFDSTNCKKTCDNCCSTQSLIDKDVTLITKQLVELVKQTGERFSSAHILEVYRGSLNQMVKKHRHETLQLHGAGKQLSKLEVSRILHYLVTEDILVEDVRKSDMYGSVSSFLKVNNAKASVLFSGSQTVMMRFPSSVKVLKPSKPGATPAKGPLTSEKQSTLPLSTEDAPPKDLNLSANMYTALRKLRTALVKEAPDGVMAYHIFINSTLQQISRRIPRTKEELLEINGLGKAKVSKYGDRLLETIDSTVNEYCGTNKKDSIISNDSPHSGKRRRDENISPNVAEDDDFEVSPSQSCKKTVRSKSNEVLHGECADGDRVGMVMEKLDFDFEDEDGSEIRPEGRVLPW</sequence>
<evidence type="ECO:0000259" key="14">
    <source>
        <dbReference type="PROSITE" id="PS51192"/>
    </source>
</evidence>
<comment type="similarity">
    <text evidence="1 10">Belongs to the helicase family. RecQ subfamily.</text>
</comment>
<reference evidence="16" key="1">
    <citation type="journal article" date="2014" name="Nat. Commun.">
        <title>The emerging biofuel crop Camelina sativa retains a highly undifferentiated hexaploid genome structure.</title>
        <authorList>
            <person name="Kagale S."/>
            <person name="Koh C."/>
            <person name="Nixon J."/>
            <person name="Bollina V."/>
            <person name="Clarke W.E."/>
            <person name="Tuteja R."/>
            <person name="Spillane C."/>
            <person name="Robinson S.J."/>
            <person name="Links M.G."/>
            <person name="Clarke C."/>
            <person name="Higgins E.E."/>
            <person name="Huebert T."/>
            <person name="Sharpe A.G."/>
            <person name="Parkin I.A."/>
        </authorList>
    </citation>
    <scope>NUCLEOTIDE SEQUENCE [LARGE SCALE GENOMIC DNA]</scope>
    <source>
        <strain evidence="16">cv. DH55</strain>
    </source>
</reference>
<evidence type="ECO:0000256" key="6">
    <source>
        <dbReference type="ARBA" id="ARBA00023125"/>
    </source>
</evidence>
<dbReference type="InterPro" id="IPR044876">
    <property type="entry name" value="HRDC_dom_sf"/>
</dbReference>
<organism evidence="16 17">
    <name type="scientific">Camelina sativa</name>
    <name type="common">False flax</name>
    <name type="synonym">Myagrum sativum</name>
    <dbReference type="NCBI Taxonomy" id="90675"/>
    <lineage>
        <taxon>Eukaryota</taxon>
        <taxon>Viridiplantae</taxon>
        <taxon>Streptophyta</taxon>
        <taxon>Embryophyta</taxon>
        <taxon>Tracheophyta</taxon>
        <taxon>Spermatophyta</taxon>
        <taxon>Magnoliopsida</taxon>
        <taxon>eudicotyledons</taxon>
        <taxon>Gunneridae</taxon>
        <taxon>Pentapetalae</taxon>
        <taxon>rosids</taxon>
        <taxon>malvids</taxon>
        <taxon>Brassicales</taxon>
        <taxon>Brassicaceae</taxon>
        <taxon>Camelineae</taxon>
        <taxon>Camelina</taxon>
    </lineage>
</organism>
<dbReference type="SMART" id="SM00490">
    <property type="entry name" value="HELICc"/>
    <property type="match status" value="1"/>
</dbReference>
<dbReference type="InterPro" id="IPR002464">
    <property type="entry name" value="DNA/RNA_helicase_DEAH_CS"/>
</dbReference>
<name>A0ABM0XWU0_CAMSA</name>
<feature type="domain" description="Rhodanese" evidence="12">
    <location>
        <begin position="167"/>
        <end position="208"/>
    </location>
</feature>
<accession>A0ABM0XWU0</accession>
<evidence type="ECO:0000256" key="2">
    <source>
        <dbReference type="ARBA" id="ARBA00022741"/>
    </source>
</evidence>
<dbReference type="Pfam" id="PF09382">
    <property type="entry name" value="RQC"/>
    <property type="match status" value="1"/>
</dbReference>
<keyword evidence="5 10" id="KW-0067">ATP-binding</keyword>
<dbReference type="Gene3D" id="1.10.10.10">
    <property type="entry name" value="Winged helix-like DNA-binding domain superfamily/Winged helix DNA-binding domain"/>
    <property type="match status" value="1"/>
</dbReference>
<reference evidence="17" key="2">
    <citation type="submission" date="2025-08" db="UniProtKB">
        <authorList>
            <consortium name="RefSeq"/>
        </authorList>
    </citation>
    <scope>IDENTIFICATION</scope>
    <source>
        <tissue evidence="17">Leaf</tissue>
    </source>
</reference>
<dbReference type="Pfam" id="PF00570">
    <property type="entry name" value="HRDC"/>
    <property type="match status" value="1"/>
</dbReference>
<dbReference type="InterPro" id="IPR018982">
    <property type="entry name" value="RQC_domain"/>
</dbReference>
<dbReference type="InterPro" id="IPR010997">
    <property type="entry name" value="HRDC-like_sf"/>
</dbReference>
<dbReference type="PROSITE" id="PS51192">
    <property type="entry name" value="HELICASE_ATP_BIND_1"/>
    <property type="match status" value="1"/>
</dbReference>
<feature type="domain" description="Helicase ATP-binding" evidence="14">
    <location>
        <begin position="1"/>
        <end position="127"/>
    </location>
</feature>
<evidence type="ECO:0000256" key="8">
    <source>
        <dbReference type="ARBA" id="ARBA00023242"/>
    </source>
</evidence>
<feature type="region of interest" description="Disordered" evidence="11">
    <location>
        <begin position="474"/>
        <end position="505"/>
    </location>
</feature>
<evidence type="ECO:0000256" key="4">
    <source>
        <dbReference type="ARBA" id="ARBA00022806"/>
    </source>
</evidence>
<gene>
    <name evidence="17" type="primary">LOC104769585</name>
</gene>
<dbReference type="EC" id="5.6.2.4" evidence="10"/>
<dbReference type="InterPro" id="IPR014001">
    <property type="entry name" value="Helicase_ATP-bd"/>
</dbReference>
<dbReference type="InterPro" id="IPR001650">
    <property type="entry name" value="Helicase_C-like"/>
</dbReference>
<dbReference type="InterPro" id="IPR002121">
    <property type="entry name" value="HRDC_dom"/>
</dbReference>
<keyword evidence="2 10" id="KW-0547">Nucleotide-binding</keyword>
<dbReference type="InterPro" id="IPR027417">
    <property type="entry name" value="P-loop_NTPase"/>
</dbReference>
<dbReference type="PROSITE" id="PS00690">
    <property type="entry name" value="DEAH_ATP_HELICASE"/>
    <property type="match status" value="1"/>
</dbReference>
<dbReference type="SMART" id="SM00956">
    <property type="entry name" value="RQC"/>
    <property type="match status" value="1"/>
</dbReference>
<dbReference type="SUPFAM" id="SSF52540">
    <property type="entry name" value="P-loop containing nucleoside triphosphate hydrolases"/>
    <property type="match status" value="2"/>
</dbReference>